<dbReference type="GO" id="GO:0140359">
    <property type="term" value="F:ABC-type transporter activity"/>
    <property type="evidence" value="ECO:0007669"/>
    <property type="project" value="InterPro"/>
</dbReference>
<dbReference type="OrthoDB" id="609779at2"/>
<feature type="transmembrane region" description="Helical" evidence="1">
    <location>
        <begin position="261"/>
        <end position="279"/>
    </location>
</feature>
<dbReference type="RefSeq" id="WP_130540593.1">
    <property type="nucleotide sequence ID" value="NZ_CP042431.1"/>
</dbReference>
<feature type="transmembrane region" description="Helical" evidence="1">
    <location>
        <begin position="207"/>
        <end position="225"/>
    </location>
</feature>
<dbReference type="SUPFAM" id="SSF52317">
    <property type="entry name" value="Class I glutamine amidotransferase-like"/>
    <property type="match status" value="1"/>
</dbReference>
<keyword evidence="1" id="KW-0472">Membrane</keyword>
<dbReference type="EMBL" id="SGXA01000001">
    <property type="protein sequence ID" value="RZS76287.1"/>
    <property type="molecule type" value="Genomic_DNA"/>
</dbReference>
<name>A0A4V2F274_9BACT</name>
<accession>A0A4V2F274</accession>
<dbReference type="Pfam" id="PF09822">
    <property type="entry name" value="ABC_transp_aux"/>
    <property type="match status" value="1"/>
</dbReference>
<evidence type="ECO:0000313" key="4">
    <source>
        <dbReference type="Proteomes" id="UP000293874"/>
    </source>
</evidence>
<gene>
    <name evidence="3" type="ORF">EV199_2167</name>
</gene>
<organism evidence="3 4">
    <name type="scientific">Pseudobacter ginsenosidimutans</name>
    <dbReference type="NCBI Taxonomy" id="661488"/>
    <lineage>
        <taxon>Bacteria</taxon>
        <taxon>Pseudomonadati</taxon>
        <taxon>Bacteroidota</taxon>
        <taxon>Chitinophagia</taxon>
        <taxon>Chitinophagales</taxon>
        <taxon>Chitinophagaceae</taxon>
        <taxon>Pseudobacter</taxon>
    </lineage>
</organism>
<dbReference type="Proteomes" id="UP000293874">
    <property type="component" value="Unassembled WGS sequence"/>
</dbReference>
<comment type="caution">
    <text evidence="3">The sequence shown here is derived from an EMBL/GenBank/DDBJ whole genome shotgun (WGS) entry which is preliminary data.</text>
</comment>
<reference evidence="3 4" key="1">
    <citation type="submission" date="2019-02" db="EMBL/GenBank/DDBJ databases">
        <title>Genomic Encyclopedia of Type Strains, Phase IV (KMG-IV): sequencing the most valuable type-strain genomes for metagenomic binning, comparative biology and taxonomic classification.</title>
        <authorList>
            <person name="Goeker M."/>
        </authorList>
    </citation>
    <scope>NUCLEOTIDE SEQUENCE [LARGE SCALE GENOMIC DNA]</scope>
    <source>
        <strain evidence="3 4">DSM 18116</strain>
    </source>
</reference>
<feature type="transmembrane region" description="Helical" evidence="1">
    <location>
        <begin position="148"/>
        <end position="169"/>
    </location>
</feature>
<sequence length="769" mass="86720">MRVSLRLAKQELASLFYSPIAWFILVIFTVQFGIAFTGKMEMYVSYKNLGYNTFNLTDYIFTNGQTPGLLLTVQSQLYLFIPLITMGLISREISSGSIKLLQSSPISVAEIVFGKYLGIMAYALLLILLLLAYVVTASFFIPNFEMSWMLSGILGIFLLLSAYAAIGLFLSSLTAYQVVAALSTLAVLTFLHYIGSLWQDIDFVRHITYFLSVSGKADSLIYGLIRSKDIVYFLVVISLFLGLTMLKLQSGRESRSFAFQASRYLLLIAVCIGIGYISALPKYTAYWDTTSQHIRTLHPISQEVMKNLKEPLEITTYVNLLDKDYNVGAKKQRNNDLTRFEQYQRFHPGLKMNYVYYYDTTDNKSLFTNKINNGLDLKAVAENVAESNKLDIRDFLTPQEIRKQISLKEEGNRFVRVLKSGEKKTWLRLYNDFFKHPGEPNIIVAVKLLEEGPSRIAFVSGNDLRSIKDNSDRGYRASTSEKTQRNTLVNNGFEPVSVDLKQAEIPKNIDALVIADPRNAFSPEELAKIKAYIDNGGNLLITAEREFQEYLKPFLEPMGIHFLKGTVAQINDGMAPNIVYSYFTNDANLLGAEFSNKSNDSTFKVVMHGAGAMEYRTTGDFKATPLLETHTNKSFLKAKKIETDSLRLAFNAAEGDLNIPVNTAFALTRTVNGKQQKIVVTSDADFISNLELSTFRKTNGNKNTQFYNGLFNWFSNGKYPVVIPAKDPVDNDITLTTKGVNWLKVIYLYGLPALILFGGVLLLFFRRRK</sequence>
<feature type="transmembrane region" description="Helical" evidence="1">
    <location>
        <begin position="231"/>
        <end position="249"/>
    </location>
</feature>
<keyword evidence="1" id="KW-0812">Transmembrane</keyword>
<keyword evidence="1" id="KW-1133">Transmembrane helix</keyword>
<proteinExistence type="predicted"/>
<dbReference type="InterPro" id="IPR029062">
    <property type="entry name" value="Class_I_gatase-like"/>
</dbReference>
<protein>
    <submittedName>
        <fullName evidence="3">ABC-2 type transport system permease protein</fullName>
    </submittedName>
</protein>
<dbReference type="Pfam" id="PF12679">
    <property type="entry name" value="ABC2_membrane_2"/>
    <property type="match status" value="1"/>
</dbReference>
<feature type="transmembrane region" description="Helical" evidence="1">
    <location>
        <begin position="119"/>
        <end position="141"/>
    </location>
</feature>
<feature type="transmembrane region" description="Helical" evidence="1">
    <location>
        <begin position="12"/>
        <end position="36"/>
    </location>
</feature>
<evidence type="ECO:0000313" key="3">
    <source>
        <dbReference type="EMBL" id="RZS76287.1"/>
    </source>
</evidence>
<evidence type="ECO:0000259" key="2">
    <source>
        <dbReference type="Pfam" id="PF09822"/>
    </source>
</evidence>
<evidence type="ECO:0000256" key="1">
    <source>
        <dbReference type="SAM" id="Phobius"/>
    </source>
</evidence>
<feature type="transmembrane region" description="Helical" evidence="1">
    <location>
        <begin position="175"/>
        <end position="195"/>
    </location>
</feature>
<feature type="transmembrane region" description="Helical" evidence="1">
    <location>
        <begin position="746"/>
        <end position="765"/>
    </location>
</feature>
<dbReference type="AlphaFoldDB" id="A0A4V2F274"/>
<feature type="domain" description="ABC-type uncharacterised transport system" evidence="2">
    <location>
        <begin position="455"/>
        <end position="710"/>
    </location>
</feature>
<dbReference type="GO" id="GO:0005886">
    <property type="term" value="C:plasma membrane"/>
    <property type="evidence" value="ECO:0007669"/>
    <property type="project" value="UniProtKB-SubCell"/>
</dbReference>
<keyword evidence="4" id="KW-1185">Reference proteome</keyword>
<dbReference type="InterPro" id="IPR019196">
    <property type="entry name" value="ABC_transp_unknown"/>
</dbReference>